<evidence type="ECO:0000313" key="7">
    <source>
        <dbReference type="EMBL" id="CCH44157.1"/>
    </source>
</evidence>
<dbReference type="InterPro" id="IPR000620">
    <property type="entry name" value="EamA_dom"/>
</dbReference>
<feature type="transmembrane region" description="Helical" evidence="5">
    <location>
        <begin position="258"/>
        <end position="276"/>
    </location>
</feature>
<dbReference type="Proteomes" id="UP000009328">
    <property type="component" value="Unassembled WGS sequence"/>
</dbReference>
<feature type="transmembrane region" description="Helical" evidence="5">
    <location>
        <begin position="313"/>
        <end position="332"/>
    </location>
</feature>
<feature type="domain" description="EamA" evidence="6">
    <location>
        <begin position="30"/>
        <end position="169"/>
    </location>
</feature>
<feature type="domain" description="EamA" evidence="6">
    <location>
        <begin position="195"/>
        <end position="330"/>
    </location>
</feature>
<feature type="transmembrane region" description="Helical" evidence="5">
    <location>
        <begin position="100"/>
        <end position="122"/>
    </location>
</feature>
<dbReference type="STRING" id="1206466.K0KPR7"/>
<dbReference type="AlphaFoldDB" id="K0KPR7"/>
<dbReference type="PANTHER" id="PTHR22911">
    <property type="entry name" value="ACYL-MALONYL CONDENSING ENZYME-RELATED"/>
    <property type="match status" value="1"/>
</dbReference>
<proteinExistence type="predicted"/>
<evidence type="ECO:0000256" key="2">
    <source>
        <dbReference type="ARBA" id="ARBA00022692"/>
    </source>
</evidence>
<evidence type="ECO:0000256" key="3">
    <source>
        <dbReference type="ARBA" id="ARBA00022989"/>
    </source>
</evidence>
<dbReference type="SUPFAM" id="SSF103481">
    <property type="entry name" value="Multidrug resistance efflux transporter EmrE"/>
    <property type="match status" value="2"/>
</dbReference>
<feature type="transmembrane region" description="Helical" evidence="5">
    <location>
        <begin position="66"/>
        <end position="84"/>
    </location>
</feature>
<keyword evidence="2 5" id="KW-0812">Transmembrane</keyword>
<organism evidence="7 8">
    <name type="scientific">Wickerhamomyces ciferrii (strain ATCC 14091 / BCRC 22168 / CBS 111 / JCM 3599 / NBRC 0793 / NRRL Y-1031 F-60-10)</name>
    <name type="common">Yeast</name>
    <name type="synonym">Pichia ciferrii</name>
    <dbReference type="NCBI Taxonomy" id="1206466"/>
    <lineage>
        <taxon>Eukaryota</taxon>
        <taxon>Fungi</taxon>
        <taxon>Dikarya</taxon>
        <taxon>Ascomycota</taxon>
        <taxon>Saccharomycotina</taxon>
        <taxon>Saccharomycetes</taxon>
        <taxon>Phaffomycetales</taxon>
        <taxon>Wickerhamomycetaceae</taxon>
        <taxon>Wickerhamomyces</taxon>
    </lineage>
</organism>
<gene>
    <name evidence="7" type="ORF">BN7_3715</name>
</gene>
<dbReference type="HOGENOM" id="CLU_032828_4_1_1"/>
<name>K0KPR7_WICCF</name>
<sequence length="363" mass="41371">MSSQESENLSFIQTYYQGSQVQKHFNKNYGLYCIILGELCTSWMLVATKLLEQDTDFEEPISPTQILFVRMLGTYIGCLIYMYFKHVEDSPWGPPGKIRFILIARGISGYFGVLGIYIPLVYLAVSDVISLSFLAPTCTSIMAYIVLREKFSKFEGIGGLVSLIGVLLIAKPTFLFGNNHTDNNVETSDPSDRLFAVMFSLVGVICYAMTFTIIRFIGDRVNPVVTVSYYASVTVVLSFLTILISPSLSFQWPHTLKQYFLLILIAVTGFFMQYLFTTGLQLEKASRAASMTYIQIVFGIIWEVLIWNHLPNIWSWLGILIILGSSISIFWYKNHIDDEYHKLPDEEEHVTEIQIPLQQLDRK</sequence>
<comment type="caution">
    <text evidence="7">The sequence shown here is derived from an EMBL/GenBank/DDBJ whole genome shotgun (WGS) entry which is preliminary data.</text>
</comment>
<feature type="transmembrane region" description="Helical" evidence="5">
    <location>
        <begin position="128"/>
        <end position="147"/>
    </location>
</feature>
<comment type="subcellular location">
    <subcellularLocation>
        <location evidence="1">Membrane</location>
        <topology evidence="1">Multi-pass membrane protein</topology>
    </subcellularLocation>
</comment>
<protein>
    <submittedName>
        <fullName evidence="7">Membrane protein</fullName>
    </submittedName>
</protein>
<keyword evidence="4 5" id="KW-0472">Membrane</keyword>
<feature type="transmembrane region" description="Helical" evidence="5">
    <location>
        <begin position="29"/>
        <end position="46"/>
    </location>
</feature>
<evidence type="ECO:0000259" key="6">
    <source>
        <dbReference type="Pfam" id="PF00892"/>
    </source>
</evidence>
<dbReference type="GO" id="GO:0016020">
    <property type="term" value="C:membrane"/>
    <property type="evidence" value="ECO:0007669"/>
    <property type="project" value="UniProtKB-SubCell"/>
</dbReference>
<evidence type="ECO:0000256" key="1">
    <source>
        <dbReference type="ARBA" id="ARBA00004141"/>
    </source>
</evidence>
<accession>K0KPR7</accession>
<evidence type="ECO:0000256" key="5">
    <source>
        <dbReference type="SAM" id="Phobius"/>
    </source>
</evidence>
<evidence type="ECO:0000313" key="8">
    <source>
        <dbReference type="Proteomes" id="UP000009328"/>
    </source>
</evidence>
<dbReference type="EMBL" id="CAIF01000109">
    <property type="protein sequence ID" value="CCH44157.1"/>
    <property type="molecule type" value="Genomic_DNA"/>
</dbReference>
<dbReference type="Pfam" id="PF00892">
    <property type="entry name" value="EamA"/>
    <property type="match status" value="2"/>
</dbReference>
<reference evidence="7 8" key="1">
    <citation type="journal article" date="2012" name="Eukaryot. Cell">
        <title>Draft genome sequence of Wickerhamomyces ciferrii NRRL Y-1031 F-60-10.</title>
        <authorList>
            <person name="Schneider J."/>
            <person name="Andrea H."/>
            <person name="Blom J."/>
            <person name="Jaenicke S."/>
            <person name="Ruckert C."/>
            <person name="Schorsch C."/>
            <person name="Szczepanowski R."/>
            <person name="Farwick M."/>
            <person name="Goesmann A."/>
            <person name="Puhler A."/>
            <person name="Schaffer S."/>
            <person name="Tauch A."/>
            <person name="Kohler T."/>
            <person name="Brinkrolf K."/>
        </authorList>
    </citation>
    <scope>NUCLEOTIDE SEQUENCE [LARGE SCALE GENOMIC DNA]</scope>
    <source>
        <strain evidence="8">ATCC 14091 / BCRC 22168 / CBS 111 / JCM 3599 / NBRC 0793 / NRRL Y-1031 F-60-10</strain>
    </source>
</reference>
<evidence type="ECO:0000256" key="4">
    <source>
        <dbReference type="ARBA" id="ARBA00023136"/>
    </source>
</evidence>
<dbReference type="InterPro" id="IPR037185">
    <property type="entry name" value="EmrE-like"/>
</dbReference>
<feature type="transmembrane region" description="Helical" evidence="5">
    <location>
        <begin position="288"/>
        <end position="307"/>
    </location>
</feature>
<feature type="transmembrane region" description="Helical" evidence="5">
    <location>
        <begin position="229"/>
        <end position="252"/>
    </location>
</feature>
<keyword evidence="8" id="KW-1185">Reference proteome</keyword>
<dbReference type="InParanoid" id="K0KPR7"/>
<dbReference type="eggNOG" id="KOG4510">
    <property type="taxonomic scope" value="Eukaryota"/>
</dbReference>
<keyword evidence="3 5" id="KW-1133">Transmembrane helix</keyword>
<feature type="transmembrane region" description="Helical" evidence="5">
    <location>
        <begin position="194"/>
        <end position="217"/>
    </location>
</feature>
<dbReference type="PANTHER" id="PTHR22911:SF6">
    <property type="entry name" value="SOLUTE CARRIER FAMILY 35 MEMBER G1"/>
    <property type="match status" value="1"/>
</dbReference>
<feature type="transmembrane region" description="Helical" evidence="5">
    <location>
        <begin position="154"/>
        <end position="174"/>
    </location>
</feature>